<organism evidence="9">
    <name type="scientific">marine metagenome</name>
    <dbReference type="NCBI Taxonomy" id="408172"/>
    <lineage>
        <taxon>unclassified sequences</taxon>
        <taxon>metagenomes</taxon>
        <taxon>ecological metagenomes</taxon>
    </lineage>
</organism>
<evidence type="ECO:0000256" key="7">
    <source>
        <dbReference type="ARBA" id="ARBA00022962"/>
    </source>
</evidence>
<dbReference type="InterPro" id="IPR035584">
    <property type="entry name" value="PurF_N"/>
</dbReference>
<reference evidence="9" key="1">
    <citation type="submission" date="2018-05" db="EMBL/GenBank/DDBJ databases">
        <authorList>
            <person name="Lanie J.A."/>
            <person name="Ng W.-L."/>
            <person name="Kazmierczak K.M."/>
            <person name="Andrzejewski T.M."/>
            <person name="Davidsen T.M."/>
            <person name="Wayne K.J."/>
            <person name="Tettelin H."/>
            <person name="Glass J.I."/>
            <person name="Rusch D."/>
            <person name="Podicherti R."/>
            <person name="Tsui H.-C.T."/>
            <person name="Winkler M.E."/>
        </authorList>
    </citation>
    <scope>NUCLEOTIDE SEQUENCE</scope>
</reference>
<dbReference type="InterPro" id="IPR017932">
    <property type="entry name" value="GATase_2_dom"/>
</dbReference>
<evidence type="ECO:0000256" key="4">
    <source>
        <dbReference type="ARBA" id="ARBA00022676"/>
    </source>
</evidence>
<dbReference type="InterPro" id="IPR029055">
    <property type="entry name" value="Ntn_hydrolases_N"/>
</dbReference>
<evidence type="ECO:0000256" key="6">
    <source>
        <dbReference type="ARBA" id="ARBA00022755"/>
    </source>
</evidence>
<evidence type="ECO:0000256" key="3">
    <source>
        <dbReference type="ARBA" id="ARBA00011941"/>
    </source>
</evidence>
<keyword evidence="5" id="KW-0808">Transferase</keyword>
<evidence type="ECO:0000313" key="9">
    <source>
        <dbReference type="EMBL" id="SVB31875.1"/>
    </source>
</evidence>
<keyword evidence="6" id="KW-0658">Purine biosynthesis</keyword>
<evidence type="ECO:0000259" key="8">
    <source>
        <dbReference type="PROSITE" id="PS51278"/>
    </source>
</evidence>
<name>A0A382D0L8_9ZZZZ</name>
<dbReference type="EC" id="2.4.2.14" evidence="3"/>
<evidence type="ECO:0000256" key="1">
    <source>
        <dbReference type="ARBA" id="ARBA00005209"/>
    </source>
</evidence>
<gene>
    <name evidence="9" type="ORF">METZ01_LOCUS184729</name>
</gene>
<dbReference type="EMBL" id="UINC01037019">
    <property type="protein sequence ID" value="SVB31875.1"/>
    <property type="molecule type" value="Genomic_DNA"/>
</dbReference>
<comment type="similarity">
    <text evidence="2">In the C-terminal section; belongs to the purine/pyrimidine phosphoribosyltransferase family.</text>
</comment>
<dbReference type="PANTHER" id="PTHR11907">
    <property type="entry name" value="AMIDOPHOSPHORIBOSYLTRANSFERASE"/>
    <property type="match status" value="1"/>
</dbReference>
<feature type="domain" description="Glutamine amidotransferase type-2" evidence="8">
    <location>
        <begin position="15"/>
        <end position="234"/>
    </location>
</feature>
<dbReference type="Gene3D" id="3.40.50.2020">
    <property type="match status" value="1"/>
</dbReference>
<comment type="pathway">
    <text evidence="1">Purine metabolism; IMP biosynthesis via de novo pathway; N(1)-(5-phospho-D-ribosyl)glycinamide from 5-phospho-alpha-D-ribose 1-diphosphate: step 1/2.</text>
</comment>
<protein>
    <recommendedName>
        <fullName evidence="3">amidophosphoribosyltransferase</fullName>
        <ecNumber evidence="3">2.4.2.14</ecNumber>
    </recommendedName>
</protein>
<dbReference type="Gene3D" id="3.60.20.10">
    <property type="entry name" value="Glutamine Phosphoribosylpyrophosphate, subunit 1, domain 1"/>
    <property type="match status" value="1"/>
</dbReference>
<keyword evidence="7" id="KW-0315">Glutamine amidotransferase</keyword>
<dbReference type="Pfam" id="PF13537">
    <property type="entry name" value="GATase_7"/>
    <property type="match status" value="1"/>
</dbReference>
<dbReference type="AlphaFoldDB" id="A0A382D0L8"/>
<proteinExistence type="inferred from homology"/>
<dbReference type="SUPFAM" id="SSF53271">
    <property type="entry name" value="PRTase-like"/>
    <property type="match status" value="1"/>
</dbReference>
<evidence type="ECO:0000256" key="5">
    <source>
        <dbReference type="ARBA" id="ARBA00022679"/>
    </source>
</evidence>
<accession>A0A382D0L8</accession>
<dbReference type="PROSITE" id="PS51278">
    <property type="entry name" value="GATASE_TYPE_2"/>
    <property type="match status" value="1"/>
</dbReference>
<dbReference type="InterPro" id="IPR000836">
    <property type="entry name" value="PRTase_dom"/>
</dbReference>
<dbReference type="GO" id="GO:0004044">
    <property type="term" value="F:amidophosphoribosyltransferase activity"/>
    <property type="evidence" value="ECO:0007669"/>
    <property type="project" value="UniProtKB-EC"/>
</dbReference>
<dbReference type="GO" id="GO:0009113">
    <property type="term" value="P:purine nucleobase biosynthetic process"/>
    <property type="evidence" value="ECO:0007669"/>
    <property type="project" value="InterPro"/>
</dbReference>
<dbReference type="InterPro" id="IPR029057">
    <property type="entry name" value="PRTase-like"/>
</dbReference>
<dbReference type="CDD" id="cd06223">
    <property type="entry name" value="PRTases_typeI"/>
    <property type="match status" value="1"/>
</dbReference>
<dbReference type="NCBIfam" id="TIGR01134">
    <property type="entry name" value="purF"/>
    <property type="match status" value="1"/>
</dbReference>
<dbReference type="InterPro" id="IPR005854">
    <property type="entry name" value="PurF"/>
</dbReference>
<feature type="non-terminal residue" evidence="9">
    <location>
        <position position="391"/>
    </location>
</feature>
<dbReference type="UniPathway" id="UPA00074">
    <property type="reaction ID" value="UER00124"/>
</dbReference>
<evidence type="ECO:0000256" key="2">
    <source>
        <dbReference type="ARBA" id="ARBA00010138"/>
    </source>
</evidence>
<keyword evidence="4" id="KW-0328">Glycosyltransferase</keyword>
<dbReference type="CDD" id="cd00715">
    <property type="entry name" value="GPATase_N"/>
    <property type="match status" value="1"/>
</dbReference>
<dbReference type="GO" id="GO:0006189">
    <property type="term" value="P:'de novo' IMP biosynthetic process"/>
    <property type="evidence" value="ECO:0007669"/>
    <property type="project" value="UniProtKB-UniPathway"/>
</dbReference>
<sequence>MVKLNTSEDKLHEECGVFGIFGSPDASTLTTLGLHALQHRGQEGAGIVTFDGEIFHGVRRTGLVGDHFNKPEIIDRLKGRNAIGHVRYSTTGDSISRNIQPLYADLSSGGFACAHNGNLTNASLLRESLVNEGAIFQSTSDTETILQLVSRSKRGRMVDKLVDALFQVQGAYSLVVLTNKKLIGVRDPYGIRPLVLGDLNGAPVLASETCALDIIGAKYVRDIENGEIIVISEEGVESVKPFPKVSERSCIFERIYFSRPDSVVGGKTVYFYRKNLGEELAKEHPVDVEVVIPVPDSGVPAALGFAQKSIIPFELGIIRNHYVGRTFIEPSQNIRQFGVKLKHNANLSFINGKKVVLIDDSIVRGTTAKKIIKMIYEAGAKEVHMGIACPP</sequence>
<dbReference type="SUPFAM" id="SSF56235">
    <property type="entry name" value="N-terminal nucleophile aminohydrolases (Ntn hydrolases)"/>
    <property type="match status" value="1"/>
</dbReference>